<name>A0A0P6X3T0_9CHLR</name>
<dbReference type="EMBL" id="LGHJ01000009">
    <property type="protein sequence ID" value="KPL77631.1"/>
    <property type="molecule type" value="Genomic_DNA"/>
</dbReference>
<sequence>MQQDINRLMESALAEVFPSQEQPMPEGWQWKRLGDECKTTSGGTPRRSTSDYFGGSIPWVKSGELNDGIITSSEETITEQGLENSNAKIFPEGTLLMAMYGATVGKLGILGIKAATNQAICAIFTPEHILNKFLFWYLRFARNLIIVQSFGGAQPNISQVVIKNLFVPLPYLHDHDRSLAEQRRIVAYLESIQQEVQEAQKLIEADLHAIEQLEQSILAAAFRGEL</sequence>
<dbReference type="SUPFAM" id="SSF116734">
    <property type="entry name" value="DNA methylase specificity domain"/>
    <property type="match status" value="1"/>
</dbReference>
<keyword evidence="4" id="KW-0175">Coiled coil</keyword>
<dbReference type="PANTHER" id="PTHR30408:SF12">
    <property type="entry name" value="TYPE I RESTRICTION ENZYME MJAVIII SPECIFICITY SUBUNIT"/>
    <property type="match status" value="1"/>
</dbReference>
<dbReference type="PANTHER" id="PTHR30408">
    <property type="entry name" value="TYPE-1 RESTRICTION ENZYME ECOKI SPECIFICITY PROTEIN"/>
    <property type="match status" value="1"/>
</dbReference>
<dbReference type="InterPro" id="IPR000055">
    <property type="entry name" value="Restrct_endonuc_typeI_TRD"/>
</dbReference>
<dbReference type="InterPro" id="IPR052021">
    <property type="entry name" value="Type-I_RS_S_subunit"/>
</dbReference>
<feature type="coiled-coil region" evidence="4">
    <location>
        <begin position="189"/>
        <end position="216"/>
    </location>
</feature>
<reference evidence="6 7" key="1">
    <citation type="submission" date="2015-07" db="EMBL/GenBank/DDBJ databases">
        <title>Draft genome of Bellilinea caldifistulae DSM 17877.</title>
        <authorList>
            <person name="Hemp J."/>
            <person name="Ward L.M."/>
            <person name="Pace L.A."/>
            <person name="Fischer W.W."/>
        </authorList>
    </citation>
    <scope>NUCLEOTIDE SEQUENCE [LARGE SCALE GENOMIC DNA]</scope>
    <source>
        <strain evidence="6 7">GOMI-1</strain>
    </source>
</reference>
<dbReference type="GO" id="GO:0003677">
    <property type="term" value="F:DNA binding"/>
    <property type="evidence" value="ECO:0007669"/>
    <property type="project" value="UniProtKB-KW"/>
</dbReference>
<evidence type="ECO:0000313" key="6">
    <source>
        <dbReference type="EMBL" id="KPL77631.1"/>
    </source>
</evidence>
<dbReference type="STRING" id="360411.AC812_03285"/>
<gene>
    <name evidence="6" type="ORF">AC812_03285</name>
</gene>
<organism evidence="6 7">
    <name type="scientific">Bellilinea caldifistulae</name>
    <dbReference type="NCBI Taxonomy" id="360411"/>
    <lineage>
        <taxon>Bacteria</taxon>
        <taxon>Bacillati</taxon>
        <taxon>Chloroflexota</taxon>
        <taxon>Anaerolineae</taxon>
        <taxon>Anaerolineales</taxon>
        <taxon>Anaerolineaceae</taxon>
        <taxon>Bellilinea</taxon>
    </lineage>
</organism>
<dbReference type="Proteomes" id="UP000050514">
    <property type="component" value="Unassembled WGS sequence"/>
</dbReference>
<evidence type="ECO:0000256" key="1">
    <source>
        <dbReference type="ARBA" id="ARBA00010923"/>
    </source>
</evidence>
<accession>A0A0P6X3T0</accession>
<comment type="similarity">
    <text evidence="1">Belongs to the type-I restriction system S methylase family.</text>
</comment>
<dbReference type="AlphaFoldDB" id="A0A0P6X3T0"/>
<proteinExistence type="inferred from homology"/>
<keyword evidence="3" id="KW-0238">DNA-binding</keyword>
<keyword evidence="2" id="KW-0680">Restriction system</keyword>
<evidence type="ECO:0000313" key="7">
    <source>
        <dbReference type="Proteomes" id="UP000050514"/>
    </source>
</evidence>
<comment type="caution">
    <text evidence="6">The sequence shown here is derived from an EMBL/GenBank/DDBJ whole genome shotgun (WGS) entry which is preliminary data.</text>
</comment>
<feature type="domain" description="Type I restriction modification DNA specificity" evidence="5">
    <location>
        <begin position="25"/>
        <end position="200"/>
    </location>
</feature>
<keyword evidence="7" id="KW-1185">Reference proteome</keyword>
<dbReference type="PATRIC" id="fig|360411.5.peg.3535"/>
<dbReference type="InterPro" id="IPR044946">
    <property type="entry name" value="Restrct_endonuc_typeI_TRD_sf"/>
</dbReference>
<protein>
    <recommendedName>
        <fullName evidence="5">Type I restriction modification DNA specificity domain-containing protein</fullName>
    </recommendedName>
</protein>
<dbReference type="Gene3D" id="3.90.220.20">
    <property type="entry name" value="DNA methylase specificity domains"/>
    <property type="match status" value="2"/>
</dbReference>
<evidence type="ECO:0000256" key="4">
    <source>
        <dbReference type="SAM" id="Coils"/>
    </source>
</evidence>
<dbReference type="GO" id="GO:0009307">
    <property type="term" value="P:DNA restriction-modification system"/>
    <property type="evidence" value="ECO:0007669"/>
    <property type="project" value="UniProtKB-KW"/>
</dbReference>
<evidence type="ECO:0000256" key="3">
    <source>
        <dbReference type="ARBA" id="ARBA00023125"/>
    </source>
</evidence>
<evidence type="ECO:0000256" key="2">
    <source>
        <dbReference type="ARBA" id="ARBA00022747"/>
    </source>
</evidence>
<evidence type="ECO:0000259" key="5">
    <source>
        <dbReference type="Pfam" id="PF01420"/>
    </source>
</evidence>
<dbReference type="CDD" id="cd17515">
    <property type="entry name" value="RMtype1_S_MjaORF132P_Sau1132ORF3780P-TRD1-CR1_like"/>
    <property type="match status" value="1"/>
</dbReference>
<dbReference type="Pfam" id="PF01420">
    <property type="entry name" value="Methylase_S"/>
    <property type="match status" value="1"/>
</dbReference>